<feature type="region of interest" description="Disordered" evidence="1">
    <location>
        <begin position="1"/>
        <end position="22"/>
    </location>
</feature>
<evidence type="ECO:0000256" key="1">
    <source>
        <dbReference type="SAM" id="MobiDB-lite"/>
    </source>
</evidence>
<sequence length="67" mass="7137">MLTGESLTKTPTQAPTQASADTELYKETAMAIKSLIKDIAEESLIESDEDDISQTDTTAPTTTAKTS</sequence>
<feature type="region of interest" description="Disordered" evidence="1">
    <location>
        <begin position="44"/>
        <end position="67"/>
    </location>
</feature>
<keyword evidence="2" id="KW-1185">Reference proteome</keyword>
<feature type="compositionally biased region" description="Acidic residues" evidence="1">
    <location>
        <begin position="44"/>
        <end position="53"/>
    </location>
</feature>
<protein>
    <submittedName>
        <fullName evidence="3">Uncharacterized protein</fullName>
    </submittedName>
</protein>
<feature type="compositionally biased region" description="Low complexity" evidence="1">
    <location>
        <begin position="55"/>
        <end position="67"/>
    </location>
</feature>
<dbReference type="Proteomes" id="UP000887565">
    <property type="component" value="Unplaced"/>
</dbReference>
<organism evidence="2 3">
    <name type="scientific">Romanomermis culicivorax</name>
    <name type="common">Nematode worm</name>
    <dbReference type="NCBI Taxonomy" id="13658"/>
    <lineage>
        <taxon>Eukaryota</taxon>
        <taxon>Metazoa</taxon>
        <taxon>Ecdysozoa</taxon>
        <taxon>Nematoda</taxon>
        <taxon>Enoplea</taxon>
        <taxon>Dorylaimia</taxon>
        <taxon>Mermithida</taxon>
        <taxon>Mermithoidea</taxon>
        <taxon>Mermithidae</taxon>
        <taxon>Romanomermis</taxon>
    </lineage>
</organism>
<dbReference type="AlphaFoldDB" id="A0A915K5W9"/>
<reference evidence="3" key="1">
    <citation type="submission" date="2022-11" db="UniProtKB">
        <authorList>
            <consortium name="WormBaseParasite"/>
        </authorList>
    </citation>
    <scope>IDENTIFICATION</scope>
</reference>
<proteinExistence type="predicted"/>
<feature type="compositionally biased region" description="Polar residues" evidence="1">
    <location>
        <begin position="1"/>
        <end position="20"/>
    </location>
</feature>
<accession>A0A915K5W9</accession>
<evidence type="ECO:0000313" key="3">
    <source>
        <dbReference type="WBParaSite" id="nRc.2.0.1.t34126-RA"/>
    </source>
</evidence>
<dbReference type="WBParaSite" id="nRc.2.0.1.t34126-RA">
    <property type="protein sequence ID" value="nRc.2.0.1.t34126-RA"/>
    <property type="gene ID" value="nRc.2.0.1.g34126"/>
</dbReference>
<name>A0A915K5W9_ROMCU</name>
<evidence type="ECO:0000313" key="2">
    <source>
        <dbReference type="Proteomes" id="UP000887565"/>
    </source>
</evidence>